<reference evidence="1 2" key="1">
    <citation type="submission" date="2017-09" db="EMBL/GenBank/DDBJ databases">
        <title>Bacterial strain isolated from the female urinary microbiota.</title>
        <authorList>
            <person name="Thomas-White K."/>
            <person name="Kumar N."/>
            <person name="Forster S."/>
            <person name="Putonti C."/>
            <person name="Lawley T."/>
            <person name="Wolfe A.J."/>
        </authorList>
    </citation>
    <scope>NUCLEOTIDE SEQUENCE [LARGE SCALE GENOMIC DNA]</scope>
    <source>
        <strain evidence="1 2">UMB0186</strain>
    </source>
</reference>
<organism evidence="1 2">
    <name type="scientific">Gemella sanguinis</name>
    <dbReference type="NCBI Taxonomy" id="84135"/>
    <lineage>
        <taxon>Bacteria</taxon>
        <taxon>Bacillati</taxon>
        <taxon>Bacillota</taxon>
        <taxon>Bacilli</taxon>
        <taxon>Bacillales</taxon>
        <taxon>Gemellaceae</taxon>
        <taxon>Gemella</taxon>
    </lineage>
</organism>
<dbReference type="OrthoDB" id="1697664at2"/>
<evidence type="ECO:0000313" key="2">
    <source>
        <dbReference type="Proteomes" id="UP000235670"/>
    </source>
</evidence>
<name>A0A2N6SG86_9BACL</name>
<dbReference type="STRING" id="84135.GCA_001052115_00771"/>
<dbReference type="Proteomes" id="UP000235670">
    <property type="component" value="Unassembled WGS sequence"/>
</dbReference>
<dbReference type="AlphaFoldDB" id="A0A2N6SG86"/>
<protein>
    <submittedName>
        <fullName evidence="1">Uncharacterized protein</fullName>
    </submittedName>
</protein>
<proteinExistence type="predicted"/>
<evidence type="ECO:0000313" key="1">
    <source>
        <dbReference type="EMBL" id="PMC52955.1"/>
    </source>
</evidence>
<sequence length="121" mass="13966">MGVIKDINVDGKVVRFKASAAIPRLYRMKFSRDIYKDLLILDKINKNKGNIDIESLEIFENIAYIMAYHADDKIANDVGEWLEQFDTLSVYKLLPDLIKLWGINVKTMSTSKKKQKKLSGR</sequence>
<dbReference type="EMBL" id="PNGT01000002">
    <property type="protein sequence ID" value="PMC52955.1"/>
    <property type="molecule type" value="Genomic_DNA"/>
</dbReference>
<comment type="caution">
    <text evidence="1">The sequence shown here is derived from an EMBL/GenBank/DDBJ whole genome shotgun (WGS) entry which is preliminary data.</text>
</comment>
<accession>A0A2N6SG86</accession>
<gene>
    <name evidence="1" type="ORF">CJ218_03420</name>
</gene>
<dbReference type="RefSeq" id="WP_102189631.1">
    <property type="nucleotide sequence ID" value="NZ_CAUTAO010000001.1"/>
</dbReference>